<dbReference type="Proteomes" id="UP000019486">
    <property type="component" value="Unassembled WGS sequence"/>
</dbReference>
<keyword evidence="3" id="KW-1185">Reference proteome</keyword>
<evidence type="ECO:0008006" key="4">
    <source>
        <dbReference type="Google" id="ProtNLM"/>
    </source>
</evidence>
<evidence type="ECO:0000313" key="2">
    <source>
        <dbReference type="EMBL" id="EWY42300.1"/>
    </source>
</evidence>
<dbReference type="Pfam" id="PF11162">
    <property type="entry name" value="DUF2946"/>
    <property type="match status" value="1"/>
</dbReference>
<dbReference type="AlphaFoldDB" id="W9H7T9"/>
<dbReference type="EMBL" id="AVFL01000002">
    <property type="protein sequence ID" value="EWY42300.1"/>
    <property type="molecule type" value="Genomic_DNA"/>
</dbReference>
<feature type="region of interest" description="Disordered" evidence="1">
    <location>
        <begin position="41"/>
        <end position="60"/>
    </location>
</feature>
<evidence type="ECO:0000313" key="3">
    <source>
        <dbReference type="Proteomes" id="UP000019486"/>
    </source>
</evidence>
<organism evidence="2 3">
    <name type="scientific">Skermanella stibiiresistens SB22</name>
    <dbReference type="NCBI Taxonomy" id="1385369"/>
    <lineage>
        <taxon>Bacteria</taxon>
        <taxon>Pseudomonadati</taxon>
        <taxon>Pseudomonadota</taxon>
        <taxon>Alphaproteobacteria</taxon>
        <taxon>Rhodospirillales</taxon>
        <taxon>Azospirillaceae</taxon>
        <taxon>Skermanella</taxon>
    </lineage>
</organism>
<dbReference type="STRING" id="1385369.N825_18280"/>
<accession>W9H7T9</accession>
<dbReference type="InterPro" id="IPR021333">
    <property type="entry name" value="DUF2946"/>
</dbReference>
<evidence type="ECO:0000256" key="1">
    <source>
        <dbReference type="SAM" id="MobiDB-lite"/>
    </source>
</evidence>
<name>W9H7T9_9PROT</name>
<proteinExistence type="predicted"/>
<reference evidence="2 3" key="1">
    <citation type="submission" date="2013-08" db="EMBL/GenBank/DDBJ databases">
        <title>The genome sequence of Skermanella stibiiresistens.</title>
        <authorList>
            <person name="Zhu W."/>
            <person name="Wang G."/>
        </authorList>
    </citation>
    <scope>NUCLEOTIDE SEQUENCE [LARGE SCALE GENOMIC DNA]</scope>
    <source>
        <strain evidence="2 3">SB22</strain>
    </source>
</reference>
<sequence>MTVLCLHALVVQGIWSGAMPMSLAPAFDPMASICFADGSHGSASGQDTNQPGDQPADHQSSPCCVLFCRAGALGGPPAVLPEPVAAFQPALGAAAPVIPRVIANLPAPLRISGGARAPPIMA</sequence>
<protein>
    <recommendedName>
        <fullName evidence="4">DUF2946 domain-containing protein</fullName>
    </recommendedName>
</protein>
<comment type="caution">
    <text evidence="2">The sequence shown here is derived from an EMBL/GenBank/DDBJ whole genome shotgun (WGS) entry which is preliminary data.</text>
</comment>
<gene>
    <name evidence="2" type="ORF">N825_18280</name>
</gene>